<sequence length="628" mass="73106">MHKLLLRQLNRICKNTEERLVENQNFEELLTFVSKTYEEYDDNVYILERALKLSCEELELLQLAQKKSYDSHTNAMVMAMPDMMFLNNEEGLFLEAFMKKKESLFLGKLEIIGNYYKDFFPKDLELFFHKNLKKSIQSKKLNVVEFRVEKGNQYYEARFMYADYQIEEKETVITIIRNISTQKKTEEKLKFIGLHDSLTKLPNRLYFQKKLKECLQKVKKDKMNGGLFFLDIDKFKMINDNLGHDTGDKVLLKITKRLQLIAGEKGFLARLGGDEFVLLVPNVSHFELEELANSIMEGFSRRPFKVEEHFLDITTSIGICTFSETTSANQLLKQADIAMYEAKDSGRNSYKFFTNELAEKAYEAFMIEVKLKKAIENNEFHLLYQPQIQLLNNKIVGVEALLRWKNENVLISPLKFIPIAESCGFIEKISDWIIEEVCQQLMFWKQEEIEVGSVAINLSGRELGKINLLPRISKIIEKYTITSSSIHFEVTETAMFANREIVFKNIQALRTKGFLIALDDFGTGYSSLSNLKESLFDKLKIDRSFIADIGRVNESEIIIKMTIAIARSLNLKVVAEGVESLEQLHFLEKYVCHEVQGYYYSHPLLSKDISHFYASFYPKVNNPYDYQI</sequence>
<dbReference type="InterPro" id="IPR029787">
    <property type="entry name" value="Nucleotide_cyclase"/>
</dbReference>
<dbReference type="SMART" id="SM00267">
    <property type="entry name" value="GGDEF"/>
    <property type="match status" value="1"/>
</dbReference>
<feature type="domain" description="EAL" evidence="1">
    <location>
        <begin position="364"/>
        <end position="617"/>
    </location>
</feature>
<dbReference type="InterPro" id="IPR043128">
    <property type="entry name" value="Rev_trsase/Diguanyl_cyclase"/>
</dbReference>
<dbReference type="SMART" id="SM00052">
    <property type="entry name" value="EAL"/>
    <property type="match status" value="1"/>
</dbReference>
<dbReference type="FunFam" id="3.30.70.270:FF:000001">
    <property type="entry name" value="Diguanylate cyclase domain protein"/>
    <property type="match status" value="1"/>
</dbReference>
<protein>
    <submittedName>
        <fullName evidence="3">Diguanylate cyclase/phosphodiesterase (GGDEF &amp; EAL domains) with PAS/PAC sensor(S)</fullName>
    </submittedName>
</protein>
<reference evidence="3" key="1">
    <citation type="submission" date="2020-01" db="EMBL/GenBank/DDBJ databases">
        <authorList>
            <person name="Meier V. D."/>
            <person name="Meier V D."/>
        </authorList>
    </citation>
    <scope>NUCLEOTIDE SEQUENCE</scope>
    <source>
        <strain evidence="3">HLG_WM_MAG_05</strain>
    </source>
</reference>
<dbReference type="Gene3D" id="3.20.20.450">
    <property type="entry name" value="EAL domain"/>
    <property type="match status" value="1"/>
</dbReference>
<dbReference type="AlphaFoldDB" id="A0A6S6TMX0"/>
<dbReference type="Pfam" id="PF00563">
    <property type="entry name" value="EAL"/>
    <property type="match status" value="1"/>
</dbReference>
<dbReference type="Gene3D" id="3.30.70.270">
    <property type="match status" value="1"/>
</dbReference>
<dbReference type="PROSITE" id="PS50883">
    <property type="entry name" value="EAL"/>
    <property type="match status" value="1"/>
</dbReference>
<dbReference type="InterPro" id="IPR001633">
    <property type="entry name" value="EAL_dom"/>
</dbReference>
<dbReference type="PROSITE" id="PS50887">
    <property type="entry name" value="GGDEF"/>
    <property type="match status" value="1"/>
</dbReference>
<dbReference type="PANTHER" id="PTHR44757:SF2">
    <property type="entry name" value="BIOFILM ARCHITECTURE MAINTENANCE PROTEIN MBAA"/>
    <property type="match status" value="1"/>
</dbReference>
<accession>A0A6S6TMX0</accession>
<dbReference type="GO" id="GO:0003824">
    <property type="term" value="F:catalytic activity"/>
    <property type="evidence" value="ECO:0007669"/>
    <property type="project" value="UniProtKB-ARBA"/>
</dbReference>
<dbReference type="InterPro" id="IPR000160">
    <property type="entry name" value="GGDEF_dom"/>
</dbReference>
<dbReference type="SUPFAM" id="SSF55073">
    <property type="entry name" value="Nucleotide cyclase"/>
    <property type="match status" value="1"/>
</dbReference>
<organism evidence="3">
    <name type="scientific">uncultured Sulfurovum sp</name>
    <dbReference type="NCBI Taxonomy" id="269237"/>
    <lineage>
        <taxon>Bacteria</taxon>
        <taxon>Pseudomonadati</taxon>
        <taxon>Campylobacterota</taxon>
        <taxon>Epsilonproteobacteria</taxon>
        <taxon>Campylobacterales</taxon>
        <taxon>Sulfurovaceae</taxon>
        <taxon>Sulfurovum</taxon>
        <taxon>environmental samples</taxon>
    </lineage>
</organism>
<dbReference type="Gene3D" id="3.30.450.20">
    <property type="entry name" value="PAS domain"/>
    <property type="match status" value="1"/>
</dbReference>
<dbReference type="InterPro" id="IPR035919">
    <property type="entry name" value="EAL_sf"/>
</dbReference>
<dbReference type="PANTHER" id="PTHR44757">
    <property type="entry name" value="DIGUANYLATE CYCLASE DGCP"/>
    <property type="match status" value="1"/>
</dbReference>
<dbReference type="EMBL" id="CACVAU010000064">
    <property type="protein sequence ID" value="CAA6822252.1"/>
    <property type="molecule type" value="Genomic_DNA"/>
</dbReference>
<evidence type="ECO:0000259" key="2">
    <source>
        <dbReference type="PROSITE" id="PS50887"/>
    </source>
</evidence>
<dbReference type="SUPFAM" id="SSF141868">
    <property type="entry name" value="EAL domain-like"/>
    <property type="match status" value="1"/>
</dbReference>
<dbReference type="NCBIfam" id="TIGR00254">
    <property type="entry name" value="GGDEF"/>
    <property type="match status" value="1"/>
</dbReference>
<gene>
    <name evidence="3" type="ORF">HELGO_WM5677</name>
</gene>
<evidence type="ECO:0000259" key="1">
    <source>
        <dbReference type="PROSITE" id="PS50883"/>
    </source>
</evidence>
<evidence type="ECO:0000313" key="3">
    <source>
        <dbReference type="EMBL" id="CAA6822252.1"/>
    </source>
</evidence>
<dbReference type="InterPro" id="IPR052155">
    <property type="entry name" value="Biofilm_reg_signaling"/>
</dbReference>
<proteinExistence type="predicted"/>
<name>A0A6S6TMX0_9BACT</name>
<dbReference type="CDD" id="cd01949">
    <property type="entry name" value="GGDEF"/>
    <property type="match status" value="1"/>
</dbReference>
<dbReference type="Pfam" id="PF00990">
    <property type="entry name" value="GGDEF"/>
    <property type="match status" value="1"/>
</dbReference>
<dbReference type="CDD" id="cd01948">
    <property type="entry name" value="EAL"/>
    <property type="match status" value="1"/>
</dbReference>
<feature type="domain" description="GGDEF" evidence="2">
    <location>
        <begin position="223"/>
        <end position="355"/>
    </location>
</feature>